<dbReference type="Gene3D" id="1.10.10.10">
    <property type="entry name" value="Winged helix-like DNA-binding domain superfamily/Winged helix DNA-binding domain"/>
    <property type="match status" value="1"/>
</dbReference>
<dbReference type="Pfam" id="PF12802">
    <property type="entry name" value="MarR_2"/>
    <property type="match status" value="1"/>
</dbReference>
<dbReference type="AlphaFoldDB" id="A0A212QSU4"/>
<dbReference type="InterPro" id="IPR036388">
    <property type="entry name" value="WH-like_DNA-bd_sf"/>
</dbReference>
<dbReference type="GO" id="GO:0006950">
    <property type="term" value="P:response to stress"/>
    <property type="evidence" value="ECO:0007669"/>
    <property type="project" value="TreeGrafter"/>
</dbReference>
<dbReference type="InterPro" id="IPR000835">
    <property type="entry name" value="HTH_MarR-typ"/>
</dbReference>
<dbReference type="PANTHER" id="PTHR33164:SF44">
    <property type="entry name" value="TRANSCRIPTIONAL REGULATORY PROTEIN"/>
    <property type="match status" value="1"/>
</dbReference>
<sequence>MTIAMHALNPLFLRDEEIERHLELLLLVEREILELGREACAKLGLSESSFRALYLIQRHPQTTMAELGTVLCIKKQSLSRHLQELCEAGYLVQEAGSVDRRKRYLQVTKEGADALSQVADIHKRALKRAFMAAGPDAVAGFDRVLNALISQQTRRFVGNRAA</sequence>
<dbReference type="Proteomes" id="UP000197065">
    <property type="component" value="Unassembled WGS sequence"/>
</dbReference>
<evidence type="ECO:0000259" key="1">
    <source>
        <dbReference type="PROSITE" id="PS50995"/>
    </source>
</evidence>
<proteinExistence type="predicted"/>
<reference evidence="2 3" key="1">
    <citation type="submission" date="2017-06" db="EMBL/GenBank/DDBJ databases">
        <authorList>
            <person name="Kim H.J."/>
            <person name="Triplett B.A."/>
        </authorList>
    </citation>
    <scope>NUCLEOTIDE SEQUENCE [LARGE SCALE GENOMIC DNA]</scope>
    <source>
        <strain evidence="2 3">B29T1</strain>
    </source>
</reference>
<dbReference type="PANTHER" id="PTHR33164">
    <property type="entry name" value="TRANSCRIPTIONAL REGULATOR, MARR FAMILY"/>
    <property type="match status" value="1"/>
</dbReference>
<gene>
    <name evidence="2" type="ORF">SAMN07250955_103163</name>
</gene>
<dbReference type="GO" id="GO:0003677">
    <property type="term" value="F:DNA binding"/>
    <property type="evidence" value="ECO:0007669"/>
    <property type="project" value="UniProtKB-KW"/>
</dbReference>
<keyword evidence="2" id="KW-0238">DNA-binding</keyword>
<dbReference type="InterPro" id="IPR036390">
    <property type="entry name" value="WH_DNA-bd_sf"/>
</dbReference>
<dbReference type="GO" id="GO:0003700">
    <property type="term" value="F:DNA-binding transcription factor activity"/>
    <property type="evidence" value="ECO:0007669"/>
    <property type="project" value="InterPro"/>
</dbReference>
<feature type="domain" description="HTH marR-type" evidence="1">
    <location>
        <begin position="15"/>
        <end position="150"/>
    </location>
</feature>
<organism evidence="2 3">
    <name type="scientific">Arboricoccus pini</name>
    <dbReference type="NCBI Taxonomy" id="1963835"/>
    <lineage>
        <taxon>Bacteria</taxon>
        <taxon>Pseudomonadati</taxon>
        <taxon>Pseudomonadota</taxon>
        <taxon>Alphaproteobacteria</taxon>
        <taxon>Geminicoccales</taxon>
        <taxon>Geminicoccaceae</taxon>
        <taxon>Arboricoccus</taxon>
    </lineage>
</organism>
<evidence type="ECO:0000313" key="2">
    <source>
        <dbReference type="EMBL" id="SNB62666.1"/>
    </source>
</evidence>
<evidence type="ECO:0000313" key="3">
    <source>
        <dbReference type="Proteomes" id="UP000197065"/>
    </source>
</evidence>
<dbReference type="PROSITE" id="PS50995">
    <property type="entry name" value="HTH_MARR_2"/>
    <property type="match status" value="1"/>
</dbReference>
<dbReference type="InterPro" id="IPR039422">
    <property type="entry name" value="MarR/SlyA-like"/>
</dbReference>
<dbReference type="SUPFAM" id="SSF46785">
    <property type="entry name" value="Winged helix' DNA-binding domain"/>
    <property type="match status" value="1"/>
</dbReference>
<name>A0A212QSU4_9PROT</name>
<dbReference type="SMART" id="SM00347">
    <property type="entry name" value="HTH_MARR"/>
    <property type="match status" value="1"/>
</dbReference>
<keyword evidence="3" id="KW-1185">Reference proteome</keyword>
<accession>A0A212QSU4</accession>
<dbReference type="EMBL" id="FYEH01000003">
    <property type="protein sequence ID" value="SNB62666.1"/>
    <property type="molecule type" value="Genomic_DNA"/>
</dbReference>
<protein>
    <submittedName>
        <fullName evidence="2">DNA-binding transcriptional regulator, MarR family</fullName>
    </submittedName>
</protein>
<dbReference type="RefSeq" id="WP_088560400.1">
    <property type="nucleotide sequence ID" value="NZ_FYEH01000003.1"/>
</dbReference>
<dbReference type="OrthoDB" id="9799368at2"/>